<dbReference type="SUPFAM" id="SSF51556">
    <property type="entry name" value="Metallo-dependent hydrolases"/>
    <property type="match status" value="1"/>
</dbReference>
<evidence type="ECO:0000313" key="3">
    <source>
        <dbReference type="Proteomes" id="UP000580474"/>
    </source>
</evidence>
<dbReference type="RefSeq" id="WP_343071377.1">
    <property type="nucleotide sequence ID" value="NZ_JACHIV010000001.1"/>
</dbReference>
<dbReference type="EMBL" id="JACHIV010000001">
    <property type="protein sequence ID" value="MBB5069560.1"/>
    <property type="molecule type" value="Genomic_DNA"/>
</dbReference>
<dbReference type="InterPro" id="IPR011059">
    <property type="entry name" value="Metal-dep_hydrolase_composite"/>
</dbReference>
<dbReference type="GO" id="GO:0016811">
    <property type="term" value="F:hydrolase activity, acting on carbon-nitrogen (but not peptide) bonds, in linear amides"/>
    <property type="evidence" value="ECO:0007669"/>
    <property type="project" value="InterPro"/>
</dbReference>
<dbReference type="PANTHER" id="PTHR43135">
    <property type="entry name" value="ALPHA-D-RIBOSE 1-METHYLPHOSPHONATE 5-TRIPHOSPHATE DIPHOSPHATASE"/>
    <property type="match status" value="1"/>
</dbReference>
<dbReference type="Gene3D" id="3.20.20.140">
    <property type="entry name" value="Metal-dependent hydrolases"/>
    <property type="match status" value="1"/>
</dbReference>
<protein>
    <submittedName>
        <fullName evidence="2">N-acyl-D-aspartate/D-glutamate deacylase</fullName>
    </submittedName>
</protein>
<organism evidence="2 3">
    <name type="scientific">Saccharopolyspora gloriosae</name>
    <dbReference type="NCBI Taxonomy" id="455344"/>
    <lineage>
        <taxon>Bacteria</taxon>
        <taxon>Bacillati</taxon>
        <taxon>Actinomycetota</taxon>
        <taxon>Actinomycetes</taxon>
        <taxon>Pseudonocardiales</taxon>
        <taxon>Pseudonocardiaceae</taxon>
        <taxon>Saccharopolyspora</taxon>
    </lineage>
</organism>
<dbReference type="Gene3D" id="2.30.40.10">
    <property type="entry name" value="Urease, subunit C, domain 1"/>
    <property type="match status" value="1"/>
</dbReference>
<name>A0A840NC94_9PSEU</name>
<dbReference type="Gene3D" id="3.30.1490.130">
    <property type="entry name" value="D-aminoacylase. Domain 3"/>
    <property type="match status" value="1"/>
</dbReference>
<gene>
    <name evidence="2" type="ORF">BJ969_002648</name>
</gene>
<dbReference type="Pfam" id="PF07969">
    <property type="entry name" value="Amidohydro_3"/>
    <property type="match status" value="1"/>
</dbReference>
<keyword evidence="3" id="KW-1185">Reference proteome</keyword>
<reference evidence="2 3" key="1">
    <citation type="submission" date="2020-08" db="EMBL/GenBank/DDBJ databases">
        <title>Sequencing the genomes of 1000 actinobacteria strains.</title>
        <authorList>
            <person name="Klenk H.-P."/>
        </authorList>
    </citation>
    <scope>NUCLEOTIDE SEQUENCE [LARGE SCALE GENOMIC DNA]</scope>
    <source>
        <strain evidence="2 3">DSM 45582</strain>
    </source>
</reference>
<dbReference type="SUPFAM" id="SSF51338">
    <property type="entry name" value="Composite domain of metallo-dependent hydrolases"/>
    <property type="match status" value="1"/>
</dbReference>
<feature type="domain" description="Amidohydrolase 3" evidence="1">
    <location>
        <begin position="60"/>
        <end position="512"/>
    </location>
</feature>
<comment type="caution">
    <text evidence="2">The sequence shown here is derived from an EMBL/GenBank/DDBJ whole genome shotgun (WGS) entry which is preliminary data.</text>
</comment>
<sequence>MTAPEPPALLTPVLLPPVLLTGARLVDGTGTAPREADVLITGSTITAVEPPGILPAHGAVEDLTGLTLAPGFIDAHSHADNAPLLTEDDTTKILQGVTTEVVGNCGFSLAPRSTAHAGTLGDFLRRLFPPTEFTWSNFQDLFARTDAAGYVTNHCPLVGHGSLRIAATGTSDRPADDTALHAMRAALEEGMSAGAFGLSSGLGYPPAMFASTRELAAVAEVLGGDGLYATHLRDEGAHLQDSIDEALRIGQVAGRTQLSHLKAAGRDNWGAMAAALTRIARARHTGAEVLQDVYPYTASSTMLTALLPADFLGTDPDTLIARLSGKAGRAELRAELGGRDDWDDILVATTAGHQDEGRTLAELAAERATGPVDVLADLLVRERLRVAMIHFSMQDTDLRQALADEHTMIGSDGLPPGNGGKPHPRLHGTFPRVLGRYCRDLGLLSLPEAVRKMTSLPARAFRIPNRGLVAPGQVADLVAFDSATVRDVGGYRDPVHPPAGIRRVWLGGRLVVDRGRYLGGRNGRRLTPSH</sequence>
<dbReference type="InterPro" id="IPR013108">
    <property type="entry name" value="Amidohydro_3"/>
</dbReference>
<evidence type="ECO:0000313" key="2">
    <source>
        <dbReference type="EMBL" id="MBB5069560.1"/>
    </source>
</evidence>
<dbReference type="Proteomes" id="UP000580474">
    <property type="component" value="Unassembled WGS sequence"/>
</dbReference>
<accession>A0A840NC94</accession>
<dbReference type="PANTHER" id="PTHR43135:SF3">
    <property type="entry name" value="ALPHA-D-RIBOSE 1-METHYLPHOSPHONATE 5-TRIPHOSPHATE DIPHOSPHATASE"/>
    <property type="match status" value="1"/>
</dbReference>
<dbReference type="InterPro" id="IPR051781">
    <property type="entry name" value="Metallo-dep_Hydrolase"/>
</dbReference>
<evidence type="ECO:0000259" key="1">
    <source>
        <dbReference type="Pfam" id="PF07969"/>
    </source>
</evidence>
<dbReference type="AlphaFoldDB" id="A0A840NC94"/>
<dbReference type="InterPro" id="IPR032466">
    <property type="entry name" value="Metal_Hydrolase"/>
</dbReference>
<proteinExistence type="predicted"/>
<dbReference type="InterPro" id="IPR023100">
    <property type="entry name" value="D-aminoacylase_insert_dom_sf"/>
</dbReference>